<evidence type="ECO:0000313" key="2">
    <source>
        <dbReference type="Proteomes" id="UP000009058"/>
    </source>
</evidence>
<reference key="2">
    <citation type="submission" date="2011-05" db="EMBL/GenBank/DDBJ databases">
        <title>The Genome Sequence of Magnaporthe oryzae 70-15.</title>
        <authorList>
            <consortium name="The Broad Institute Genome Sequencing Platform"/>
            <person name="Ma L.-J."/>
            <person name="Dead R."/>
            <person name="Young S.K."/>
            <person name="Zeng Q."/>
            <person name="Gargeya S."/>
            <person name="Fitzgerald M."/>
            <person name="Haas B."/>
            <person name="Abouelleil A."/>
            <person name="Alvarado L."/>
            <person name="Arachchi H.M."/>
            <person name="Berlin A."/>
            <person name="Brown A."/>
            <person name="Chapman S.B."/>
            <person name="Chen Z."/>
            <person name="Dunbar C."/>
            <person name="Freedman E."/>
            <person name="Gearin G."/>
            <person name="Gellesch M."/>
            <person name="Goldberg J."/>
            <person name="Griggs A."/>
            <person name="Gujja S."/>
            <person name="Heiman D."/>
            <person name="Howarth C."/>
            <person name="Larson L."/>
            <person name="Lui A."/>
            <person name="MacDonald P.J.P."/>
            <person name="Mehta T."/>
            <person name="Montmayeur A."/>
            <person name="Murphy C."/>
            <person name="Neiman D."/>
            <person name="Pearson M."/>
            <person name="Priest M."/>
            <person name="Roberts A."/>
            <person name="Saif S."/>
            <person name="Shea T."/>
            <person name="Shenoy N."/>
            <person name="Sisk P."/>
            <person name="Stolte C."/>
            <person name="Sykes S."/>
            <person name="Yandava C."/>
            <person name="Wortman J."/>
            <person name="Nusbaum C."/>
            <person name="Birren B."/>
        </authorList>
    </citation>
    <scope>NUCLEOTIDE SEQUENCE</scope>
    <source>
        <strain>70-15</strain>
    </source>
</reference>
<evidence type="ECO:0000313" key="1">
    <source>
        <dbReference type="EMBL" id="EHA54555.1"/>
    </source>
</evidence>
<sequence>MQASIVSRTGSTLKFTYSRMSSVMTAMEYFLRPRVGGINGLMNFLFILNATRRQFVFLS</sequence>
<keyword evidence="2" id="KW-1185">Reference proteome</keyword>
<accession>G4MZJ6</accession>
<gene>
    <name evidence="1" type="ORF">MGG_14779</name>
</gene>
<dbReference type="HOGENOM" id="CLU_2961259_0_0_1"/>
<dbReference type="RefSeq" id="XP_003714362.1">
    <property type="nucleotide sequence ID" value="XM_003714314.1"/>
</dbReference>
<protein>
    <submittedName>
        <fullName evidence="1">Uncharacterized protein</fullName>
    </submittedName>
</protein>
<name>G4MZJ6_PYRO7</name>
<dbReference type="EMBL" id="CM001232">
    <property type="protein sequence ID" value="EHA54555.1"/>
    <property type="molecule type" value="Genomic_DNA"/>
</dbReference>
<dbReference type="AlphaFoldDB" id="G4MZJ6"/>
<dbReference type="GeneID" id="5048700"/>
<dbReference type="OrthoDB" id="10453562at2759"/>
<organism evidence="1 2">
    <name type="scientific">Pyricularia oryzae (strain 70-15 / ATCC MYA-4617 / FGSC 8958)</name>
    <name type="common">Rice blast fungus</name>
    <name type="synonym">Magnaporthe oryzae</name>
    <dbReference type="NCBI Taxonomy" id="242507"/>
    <lineage>
        <taxon>Eukaryota</taxon>
        <taxon>Fungi</taxon>
        <taxon>Dikarya</taxon>
        <taxon>Ascomycota</taxon>
        <taxon>Pezizomycotina</taxon>
        <taxon>Sordariomycetes</taxon>
        <taxon>Sordariomycetidae</taxon>
        <taxon>Magnaporthales</taxon>
        <taxon>Pyriculariaceae</taxon>
        <taxon>Pyricularia</taxon>
    </lineage>
</organism>
<dbReference type="Proteomes" id="UP000009058">
    <property type="component" value="Chromosome 2"/>
</dbReference>
<dbReference type="KEGG" id="mgr:MGG_14779"/>
<dbReference type="VEuPathDB" id="FungiDB:MGG_14779"/>
<proteinExistence type="predicted"/>
<dbReference type="InParanoid" id="G4MZJ6"/>
<reference evidence="1 2" key="1">
    <citation type="journal article" date="2005" name="Nature">
        <title>The genome sequence of the rice blast fungus Magnaporthe grisea.</title>
        <authorList>
            <person name="Dean R.A."/>
            <person name="Talbot N.J."/>
            <person name="Ebbole D.J."/>
            <person name="Farman M.L."/>
            <person name="Mitchell T.K."/>
            <person name="Orbach M.J."/>
            <person name="Thon M."/>
            <person name="Kulkarni R."/>
            <person name="Xu J.R."/>
            <person name="Pan H."/>
            <person name="Read N.D."/>
            <person name="Lee Y.H."/>
            <person name="Carbone I."/>
            <person name="Brown D."/>
            <person name="Oh Y.Y."/>
            <person name="Donofrio N."/>
            <person name="Jeong J.S."/>
            <person name="Soanes D.M."/>
            <person name="Djonovic S."/>
            <person name="Kolomiets E."/>
            <person name="Rehmeyer C."/>
            <person name="Li W."/>
            <person name="Harding M."/>
            <person name="Kim S."/>
            <person name="Lebrun M.H."/>
            <person name="Bohnert H."/>
            <person name="Coughlan S."/>
            <person name="Butler J."/>
            <person name="Calvo S."/>
            <person name="Ma L.J."/>
            <person name="Nicol R."/>
            <person name="Purcell S."/>
            <person name="Nusbaum C."/>
            <person name="Galagan J.E."/>
            <person name="Birren B.W."/>
        </authorList>
    </citation>
    <scope>NUCLEOTIDE SEQUENCE [LARGE SCALE GENOMIC DNA]</scope>
    <source>
        <strain evidence="2">70-15 / ATCC MYA-4617 / FGSC 8958</strain>
    </source>
</reference>